<dbReference type="EMBL" id="BSXU01001021">
    <property type="protein sequence ID" value="GMG22896.1"/>
    <property type="molecule type" value="Genomic_DNA"/>
</dbReference>
<accession>A0A9W6YVY6</accession>
<protein>
    <submittedName>
        <fullName evidence="2">Unnamed protein product</fullName>
    </submittedName>
</protein>
<sequence>MLQSTLNQNIKLLPDILSLQGRLALLQSQLKLRKEMIGSNGQIAIGAATGLVEEKSGKAAEVSMVMDGENNDSEFDDDGDDEDDDDEDEDEEDEEADGSA</sequence>
<proteinExistence type="predicted"/>
<dbReference type="Proteomes" id="UP001165063">
    <property type="component" value="Unassembled WGS sequence"/>
</dbReference>
<name>A0A9W6YVY6_AMBMO</name>
<evidence type="ECO:0000313" key="3">
    <source>
        <dbReference type="Proteomes" id="UP001165063"/>
    </source>
</evidence>
<feature type="compositionally biased region" description="Acidic residues" evidence="1">
    <location>
        <begin position="69"/>
        <end position="100"/>
    </location>
</feature>
<comment type="caution">
    <text evidence="2">The sequence shown here is derived from an EMBL/GenBank/DDBJ whole genome shotgun (WGS) entry which is preliminary data.</text>
</comment>
<organism evidence="2 3">
    <name type="scientific">Ambrosiozyma monospora</name>
    <name type="common">Yeast</name>
    <name type="synonym">Endomycopsis monosporus</name>
    <dbReference type="NCBI Taxonomy" id="43982"/>
    <lineage>
        <taxon>Eukaryota</taxon>
        <taxon>Fungi</taxon>
        <taxon>Dikarya</taxon>
        <taxon>Ascomycota</taxon>
        <taxon>Saccharomycotina</taxon>
        <taxon>Pichiomycetes</taxon>
        <taxon>Pichiales</taxon>
        <taxon>Pichiaceae</taxon>
        <taxon>Ambrosiozyma</taxon>
    </lineage>
</organism>
<dbReference type="OrthoDB" id="30195at2759"/>
<feature type="region of interest" description="Disordered" evidence="1">
    <location>
        <begin position="64"/>
        <end position="100"/>
    </location>
</feature>
<keyword evidence="3" id="KW-1185">Reference proteome</keyword>
<evidence type="ECO:0000256" key="1">
    <source>
        <dbReference type="SAM" id="MobiDB-lite"/>
    </source>
</evidence>
<gene>
    <name evidence="2" type="ORF">Amon01_000271100</name>
</gene>
<reference evidence="2" key="1">
    <citation type="submission" date="2023-04" db="EMBL/GenBank/DDBJ databases">
        <title>Ambrosiozyma monospora NBRC 1965.</title>
        <authorList>
            <person name="Ichikawa N."/>
            <person name="Sato H."/>
            <person name="Tonouchi N."/>
        </authorList>
    </citation>
    <scope>NUCLEOTIDE SEQUENCE</scope>
    <source>
        <strain evidence="2">NBRC 1965</strain>
    </source>
</reference>
<dbReference type="AlphaFoldDB" id="A0A9W6YVY6"/>
<evidence type="ECO:0000313" key="2">
    <source>
        <dbReference type="EMBL" id="GMG22896.1"/>
    </source>
</evidence>